<dbReference type="WBParaSite" id="SVE_0384200.1">
    <property type="protein sequence ID" value="SVE_0384200.1"/>
    <property type="gene ID" value="SVE_0384200"/>
</dbReference>
<organism evidence="1 2">
    <name type="scientific">Strongyloides venezuelensis</name>
    <name type="common">Threadworm</name>
    <dbReference type="NCBI Taxonomy" id="75913"/>
    <lineage>
        <taxon>Eukaryota</taxon>
        <taxon>Metazoa</taxon>
        <taxon>Ecdysozoa</taxon>
        <taxon>Nematoda</taxon>
        <taxon>Chromadorea</taxon>
        <taxon>Rhabditida</taxon>
        <taxon>Tylenchina</taxon>
        <taxon>Panagrolaimomorpha</taxon>
        <taxon>Strongyloidoidea</taxon>
        <taxon>Strongyloididae</taxon>
        <taxon>Strongyloides</taxon>
    </lineage>
</organism>
<protein>
    <submittedName>
        <fullName evidence="2">BED-type domain-containing protein</fullName>
    </submittedName>
</protein>
<accession>A0A0K0F4V2</accession>
<sequence length="337" mass="39221">MKKYTNIELEKNIIINYELSKSLPTFKDVLIGDGNLIDRLSDKYNVKENDKIREENLSISTYGNIQSSNTCGKSPGRKKTHPVWIFFKDLKDEETNKHGIICLHCKWKGTDKSPNYLQVHLKKFHSNDGIYGKYCTALSLIPIHPYSRKKGGSNDRLSRHLPISDKVYHINNSRPSSFNLSTFNPFLNSLSLLQDKISESKNNLTKLRNDFQENSVFKLVGENNTTSIHFKDRIDKETPLTSLQTPNKENFFTHLFGIAKDLGISLTYTYENHHQFLFSKKDIHDRSVILKDYPNEIKVYEKTNNNTIECEVFKKCDWTQMNWAIRGRIQSILFKED</sequence>
<name>A0A0K0F4V2_STRVS</name>
<dbReference type="Proteomes" id="UP000035680">
    <property type="component" value="Unassembled WGS sequence"/>
</dbReference>
<evidence type="ECO:0000313" key="1">
    <source>
        <dbReference type="Proteomes" id="UP000035680"/>
    </source>
</evidence>
<reference evidence="2" key="2">
    <citation type="submission" date="2015-08" db="UniProtKB">
        <authorList>
            <consortium name="WormBaseParasite"/>
        </authorList>
    </citation>
    <scope>IDENTIFICATION</scope>
</reference>
<reference evidence="1" key="1">
    <citation type="submission" date="2014-07" db="EMBL/GenBank/DDBJ databases">
        <authorList>
            <person name="Martin A.A"/>
            <person name="De Silva N."/>
        </authorList>
    </citation>
    <scope>NUCLEOTIDE SEQUENCE</scope>
</reference>
<evidence type="ECO:0000313" key="2">
    <source>
        <dbReference type="WBParaSite" id="SVE_0384200.1"/>
    </source>
</evidence>
<proteinExistence type="predicted"/>
<keyword evidence="1" id="KW-1185">Reference proteome</keyword>
<dbReference type="AlphaFoldDB" id="A0A0K0F4V2"/>